<keyword evidence="4" id="KW-1185">Reference proteome</keyword>
<protein>
    <submittedName>
        <fullName evidence="3">Integrase</fullName>
    </submittedName>
</protein>
<proteinExistence type="predicted"/>
<sequence>MSLAEAQQKALEPIWESKTETASRLRGRIESGLGWATTSGYRTGENPARWTGPLERMLATISKTSRTKHHPSLT</sequence>
<reference evidence="3 4" key="1">
    <citation type="submission" date="2019-04" db="EMBL/GenBank/DDBJ databases">
        <title>A novel phosphate-accumulating bacterium identified in bioreactor for phosphate removal from wastewater.</title>
        <authorList>
            <person name="Kotlyarov R.Y."/>
            <person name="Beletsky A.V."/>
            <person name="Kallistova A.Y."/>
            <person name="Dorofeev A.G."/>
            <person name="Nikolaev Y.Y."/>
            <person name="Pimenov N.V."/>
            <person name="Ravin N.V."/>
            <person name="Mardanov A.V."/>
        </authorList>
    </citation>
    <scope>NUCLEOTIDE SEQUENCE [LARGE SCALE GENOMIC DNA]</scope>
    <source>
        <strain evidence="3 4">Bin19</strain>
    </source>
</reference>
<dbReference type="RefSeq" id="WP_432432155.1">
    <property type="nucleotide sequence ID" value="NZ_SWAD01000051.1"/>
</dbReference>
<dbReference type="Proteomes" id="UP000306324">
    <property type="component" value="Unassembled WGS sequence"/>
</dbReference>
<comment type="caution">
    <text evidence="3">The sequence shown here is derived from an EMBL/GenBank/DDBJ whole genome shotgun (WGS) entry which is preliminary data.</text>
</comment>
<name>A0A5S4EM07_9PROT</name>
<dbReference type="InterPro" id="IPR010998">
    <property type="entry name" value="Integrase_recombinase_N"/>
</dbReference>
<evidence type="ECO:0000259" key="2">
    <source>
        <dbReference type="Pfam" id="PF22022"/>
    </source>
</evidence>
<dbReference type="Pfam" id="PF22022">
    <property type="entry name" value="Phage_int_M"/>
    <property type="match status" value="1"/>
</dbReference>
<evidence type="ECO:0000313" key="3">
    <source>
        <dbReference type="EMBL" id="TMQ76418.1"/>
    </source>
</evidence>
<evidence type="ECO:0000256" key="1">
    <source>
        <dbReference type="ARBA" id="ARBA00023125"/>
    </source>
</evidence>
<evidence type="ECO:0000313" key="4">
    <source>
        <dbReference type="Proteomes" id="UP000306324"/>
    </source>
</evidence>
<dbReference type="AlphaFoldDB" id="A0A5S4EM07"/>
<keyword evidence="1" id="KW-0238">DNA-binding</keyword>
<feature type="domain" description="Phage integrase central" evidence="2">
    <location>
        <begin position="9"/>
        <end position="52"/>
    </location>
</feature>
<dbReference type="Gene3D" id="1.10.150.130">
    <property type="match status" value="1"/>
</dbReference>
<organism evidence="3 4">
    <name type="scientific">Candidatus Accumulibacter phosphatis</name>
    <dbReference type="NCBI Taxonomy" id="327160"/>
    <lineage>
        <taxon>Bacteria</taxon>
        <taxon>Pseudomonadati</taxon>
        <taxon>Pseudomonadota</taxon>
        <taxon>Betaproteobacteria</taxon>
        <taxon>Candidatus Accumulibacter</taxon>
    </lineage>
</organism>
<dbReference type="InterPro" id="IPR053876">
    <property type="entry name" value="Phage_int_M"/>
</dbReference>
<accession>A0A5S4EM07</accession>
<dbReference type="GO" id="GO:0003677">
    <property type="term" value="F:DNA binding"/>
    <property type="evidence" value="ECO:0007669"/>
    <property type="project" value="UniProtKB-KW"/>
</dbReference>
<dbReference type="EMBL" id="SWAD01000051">
    <property type="protein sequence ID" value="TMQ76418.1"/>
    <property type="molecule type" value="Genomic_DNA"/>
</dbReference>
<gene>
    <name evidence="3" type="ORF">ACCUM_4339</name>
</gene>